<name>A0AAW1WWX7_RUBAR</name>
<evidence type="ECO:0000256" key="2">
    <source>
        <dbReference type="SAM" id="SignalP"/>
    </source>
</evidence>
<reference evidence="3 4" key="1">
    <citation type="journal article" date="2023" name="G3 (Bethesda)">
        <title>A chromosome-length genome assembly and annotation of blackberry (Rubus argutus, cv. 'Hillquist').</title>
        <authorList>
            <person name="Bruna T."/>
            <person name="Aryal R."/>
            <person name="Dudchenko O."/>
            <person name="Sargent D.J."/>
            <person name="Mead D."/>
            <person name="Buti M."/>
            <person name="Cavallini A."/>
            <person name="Hytonen T."/>
            <person name="Andres J."/>
            <person name="Pham M."/>
            <person name="Weisz D."/>
            <person name="Mascagni F."/>
            <person name="Usai G."/>
            <person name="Natali L."/>
            <person name="Bassil N."/>
            <person name="Fernandez G.E."/>
            <person name="Lomsadze A."/>
            <person name="Armour M."/>
            <person name="Olukolu B."/>
            <person name="Poorten T."/>
            <person name="Britton C."/>
            <person name="Davik J."/>
            <person name="Ashrafi H."/>
            <person name="Aiden E.L."/>
            <person name="Borodovsky M."/>
            <person name="Worthington M."/>
        </authorList>
    </citation>
    <scope>NUCLEOTIDE SEQUENCE [LARGE SCALE GENOMIC DNA]</scope>
    <source>
        <strain evidence="3">PI 553951</strain>
    </source>
</reference>
<keyword evidence="4" id="KW-1185">Reference proteome</keyword>
<dbReference type="AlphaFoldDB" id="A0AAW1WWX7"/>
<evidence type="ECO:0000313" key="4">
    <source>
        <dbReference type="Proteomes" id="UP001457282"/>
    </source>
</evidence>
<keyword evidence="2" id="KW-0732">Signal</keyword>
<organism evidence="3 4">
    <name type="scientific">Rubus argutus</name>
    <name type="common">Southern blackberry</name>
    <dbReference type="NCBI Taxonomy" id="59490"/>
    <lineage>
        <taxon>Eukaryota</taxon>
        <taxon>Viridiplantae</taxon>
        <taxon>Streptophyta</taxon>
        <taxon>Embryophyta</taxon>
        <taxon>Tracheophyta</taxon>
        <taxon>Spermatophyta</taxon>
        <taxon>Magnoliopsida</taxon>
        <taxon>eudicotyledons</taxon>
        <taxon>Gunneridae</taxon>
        <taxon>Pentapetalae</taxon>
        <taxon>rosids</taxon>
        <taxon>fabids</taxon>
        <taxon>Rosales</taxon>
        <taxon>Rosaceae</taxon>
        <taxon>Rosoideae</taxon>
        <taxon>Rosoideae incertae sedis</taxon>
        <taxon>Rubus</taxon>
    </lineage>
</organism>
<proteinExistence type="predicted"/>
<feature type="chain" id="PRO_5043396676" evidence="2">
    <location>
        <begin position="31"/>
        <end position="113"/>
    </location>
</feature>
<protein>
    <submittedName>
        <fullName evidence="3">Uncharacterized protein</fullName>
    </submittedName>
</protein>
<sequence>MTTMNTIFFGTFISIIASLSLLLLSTPVAASPISASFPHARSSFRPYFLLRLAASFPGDPNSPIYLRRLALRVTFQQQKQEAMRLVTPTRSPEIQDVGGAAPPPVVPTDPREF</sequence>
<evidence type="ECO:0000256" key="1">
    <source>
        <dbReference type="SAM" id="MobiDB-lite"/>
    </source>
</evidence>
<feature type="region of interest" description="Disordered" evidence="1">
    <location>
        <begin position="82"/>
        <end position="113"/>
    </location>
</feature>
<evidence type="ECO:0000313" key="3">
    <source>
        <dbReference type="EMBL" id="KAK9928168.1"/>
    </source>
</evidence>
<gene>
    <name evidence="3" type="ORF">M0R45_025314</name>
</gene>
<dbReference type="EMBL" id="JBEDUW010000005">
    <property type="protein sequence ID" value="KAK9928168.1"/>
    <property type="molecule type" value="Genomic_DNA"/>
</dbReference>
<accession>A0AAW1WWX7</accession>
<dbReference type="Proteomes" id="UP001457282">
    <property type="component" value="Unassembled WGS sequence"/>
</dbReference>
<feature type="signal peptide" evidence="2">
    <location>
        <begin position="1"/>
        <end position="30"/>
    </location>
</feature>
<comment type="caution">
    <text evidence="3">The sequence shown here is derived from an EMBL/GenBank/DDBJ whole genome shotgun (WGS) entry which is preliminary data.</text>
</comment>